<organism evidence="3 4">
    <name type="scientific">Paenibacillus bovis</name>
    <dbReference type="NCBI Taxonomy" id="1616788"/>
    <lineage>
        <taxon>Bacteria</taxon>
        <taxon>Bacillati</taxon>
        <taxon>Bacillota</taxon>
        <taxon>Bacilli</taxon>
        <taxon>Bacillales</taxon>
        <taxon>Paenibacillaceae</taxon>
        <taxon>Paenibacillus</taxon>
    </lineage>
</organism>
<feature type="domain" description="Copper amine oxidase-like N-terminal" evidence="1">
    <location>
        <begin position="800"/>
        <end position="899"/>
    </location>
</feature>
<dbReference type="AlphaFoldDB" id="A0A172ZMY4"/>
<dbReference type="PANTHER" id="PTHR40446">
    <property type="entry name" value="N-ACETYLGLUCOSAMINE-1-PHOSPHODIESTER ALPHA-N-ACETYLGLUCOSAMINIDASE"/>
    <property type="match status" value="1"/>
</dbReference>
<dbReference type="InterPro" id="IPR012854">
    <property type="entry name" value="Cu_amine_oxidase-like_N"/>
</dbReference>
<evidence type="ECO:0000259" key="2">
    <source>
        <dbReference type="Pfam" id="PF09992"/>
    </source>
</evidence>
<proteinExistence type="predicted"/>
<protein>
    <submittedName>
        <fullName evidence="3">Copper amine oxidase</fullName>
    </submittedName>
</protein>
<dbReference type="Pfam" id="PF07833">
    <property type="entry name" value="Cu_amine_oxidN1"/>
    <property type="match status" value="1"/>
</dbReference>
<dbReference type="Gene3D" id="3.30.457.10">
    <property type="entry name" value="Copper amine oxidase-like, N-terminal domain"/>
    <property type="match status" value="2"/>
</dbReference>
<name>A0A172ZMY4_9BACL</name>
<dbReference type="KEGG" id="pbv:AR543_22565"/>
<dbReference type="InterPro" id="IPR036582">
    <property type="entry name" value="Mao_N_sf"/>
</dbReference>
<reference evidence="4" key="1">
    <citation type="submission" date="2015-10" db="EMBL/GenBank/DDBJ databases">
        <title>Genome of Paenibacillus bovis sp. nov.</title>
        <authorList>
            <person name="Wu Z."/>
            <person name="Gao C."/>
            <person name="Liu Z."/>
            <person name="Zheng H."/>
        </authorList>
    </citation>
    <scope>NUCLEOTIDE SEQUENCE [LARGE SCALE GENOMIC DNA]</scope>
    <source>
        <strain evidence="4">BD3526</strain>
    </source>
</reference>
<evidence type="ECO:0000313" key="3">
    <source>
        <dbReference type="EMBL" id="ANF98500.1"/>
    </source>
</evidence>
<reference evidence="3 4" key="2">
    <citation type="journal article" date="2016" name="Int. J. Syst. Evol. Microbiol.">
        <title>Paenibacillus bovis sp. nov., isolated from raw yak (Bos grunniens) milk.</title>
        <authorList>
            <person name="Gao C."/>
            <person name="Han J."/>
            <person name="Liu Z."/>
            <person name="Xu X."/>
            <person name="Hang F."/>
            <person name="Wu Z."/>
        </authorList>
    </citation>
    <scope>NUCLEOTIDE SEQUENCE [LARGE SCALE GENOMIC DNA]</scope>
    <source>
        <strain evidence="3 4">BD3526</strain>
    </source>
</reference>
<keyword evidence="4" id="KW-1185">Reference proteome</keyword>
<dbReference type="PANTHER" id="PTHR40446:SF2">
    <property type="entry name" value="N-ACETYLGLUCOSAMINE-1-PHOSPHODIESTER ALPHA-N-ACETYLGLUCOSAMINIDASE"/>
    <property type="match status" value="1"/>
</dbReference>
<dbReference type="Pfam" id="PF09992">
    <property type="entry name" value="NAGPA"/>
    <property type="match status" value="1"/>
</dbReference>
<accession>A0A172ZMY4</accession>
<evidence type="ECO:0000259" key="1">
    <source>
        <dbReference type="Pfam" id="PF07833"/>
    </source>
</evidence>
<dbReference type="STRING" id="1616788.AR543_22565"/>
<dbReference type="Proteomes" id="UP000078148">
    <property type="component" value="Chromosome"/>
</dbReference>
<gene>
    <name evidence="3" type="ORF">AR543_22565</name>
</gene>
<sequence>MEFQGIGAFKIMNGKTKTMRKWIVLTIAGTLWIQPVLEIGVPAASWFPVQRAEAASTTKLNESNITSGAQLLEYRYNTTRSGKSATVLADVVKVDLQNPYVNLNVMTGQGGKITTRQSVEGMAKETKAVAGVNGDYFNTSAEGVPMGAQASDGVLMSSPSELSGMYAFGVTKSGTPMIEQFTFEGKVTAEDGSTFDLAGINQASYMTEPDKTFSHTNKMYIYTDAWKAVERPANSSTTPTEVLVQDGVITQISLNKGIKQTVPAGAYILRAHGTAAKYIQQHMQVGQKVTTDYALKTRSTGKTVDPADLKMMIGGHTILVDEGKTTSFSRNVNALGGNRARTAVGYSQNGRYAYIIAVQDNNNSAGMSLYELQSFMVSIGVWKGLNLDGGGSTTLVTRPLGEKQAELTFETEYGGTTQRSVVNGLGVYTTAPQGSVKGFNISGPKQLLLGQTAKYSANGYDTYYNPINNENIKPTWKAGSSNIKWTGSEFKATGSGTAKVVATSNGISTSMNVDIVGADAIQSLTPASTTATLKAGTTIAVPVTAKLKNGSSLTISPETLKWEFVGFKGTVKDDQLTINSVDSGTTVGYAIARYDGFSTMMVLTTGGGATTTWEDFEGPDTTVSFLGNPSSVTGTAAITQGAEDHSNSKVLQLTYDMTNGTGKKYAYAQLNGKTLNAGTKAMAVDVYGDQSFNWLRAEATDASGKTVYIDLAKSVNWKGWKTLNVDLSSLGISYPAKLKRIYLVNVEEGQDERAATGSIQIDNIKLTGAAQAASFTNPSGTLAMTVGKKTATLNGQSQAIDAAPMLRNNATYIPVKYIIDAFGGQANWDQKNQRVTILRSGALMDLTVGNKEYVMNGKLKSSSVAPLVVSGRTLVPLRLVSEELGLSVKWDQKTKTITVQS</sequence>
<evidence type="ECO:0000313" key="4">
    <source>
        <dbReference type="Proteomes" id="UP000078148"/>
    </source>
</evidence>
<dbReference type="InterPro" id="IPR018711">
    <property type="entry name" value="NAGPA"/>
</dbReference>
<feature type="domain" description="Phosphodiester glycosidase" evidence="2">
    <location>
        <begin position="243"/>
        <end position="428"/>
    </location>
</feature>
<dbReference type="SUPFAM" id="SSF55383">
    <property type="entry name" value="Copper amine oxidase, domain N"/>
    <property type="match status" value="2"/>
</dbReference>
<dbReference type="EMBL" id="CP013023">
    <property type="protein sequence ID" value="ANF98500.1"/>
    <property type="molecule type" value="Genomic_DNA"/>
</dbReference>